<evidence type="ECO:0000256" key="4">
    <source>
        <dbReference type="ARBA" id="ARBA00022737"/>
    </source>
</evidence>
<dbReference type="PANTHER" id="PTHR14885:SF1">
    <property type="entry name" value="CILIA- AND FLAGELLA-ASSOCIATED PROTEIN 43"/>
    <property type="match status" value="1"/>
</dbReference>
<feature type="region of interest" description="Disordered" evidence="12">
    <location>
        <begin position="939"/>
        <end position="1018"/>
    </location>
</feature>
<dbReference type="Gene3D" id="2.130.10.10">
    <property type="entry name" value="YVTN repeat-like/Quinoprotein amine dehydrogenase"/>
    <property type="match status" value="3"/>
</dbReference>
<evidence type="ECO:0000313" key="14">
    <source>
        <dbReference type="Proteomes" id="UP000054937"/>
    </source>
</evidence>
<keyword evidence="3" id="KW-0853">WD repeat</keyword>
<dbReference type="GO" id="GO:0003723">
    <property type="term" value="F:RNA binding"/>
    <property type="evidence" value="ECO:0007669"/>
    <property type="project" value="InterPro"/>
</dbReference>
<evidence type="ECO:0000313" key="13">
    <source>
        <dbReference type="EMBL" id="KRX02904.1"/>
    </source>
</evidence>
<dbReference type="SUPFAM" id="SSF50998">
    <property type="entry name" value="Quinoprotein alcohol dehydrogenase-like"/>
    <property type="match status" value="1"/>
</dbReference>
<dbReference type="InterPro" id="IPR001313">
    <property type="entry name" value="Pumilio_RNA-bd_rpt"/>
</dbReference>
<feature type="region of interest" description="Disordered" evidence="12">
    <location>
        <begin position="338"/>
        <end position="358"/>
    </location>
</feature>
<keyword evidence="2" id="KW-0963">Cytoplasm</keyword>
<sequence length="1734" mass="204389">MSIHSSYCYDGSPFQLAFKDTIAYISGGVLYFWDTQNNKKDYIQSSKNGFQCFTCHHSKQLVFAADYGLKPVVQVFTYPEKKQIQAKCVISDLQIIQMDVSVDANKLLVVSEVPNYEITVFDTSNCWLSDKNVIRRLEGEYSSVHLKSGFIKAQFSPQNNNIFAVLYENVLELYEILPTYEFVNGRQEELDKKIRINKKASYEAEGQFSTFIWDEQNRIYLADKFNIVYLDIVFDQELNQNELKPKLTHESFHQITHFVLTQKHIIVIHENGLIEWLFKYHPKFENDEDQKPFKFDKRYQYQDEKIINILYNQDFTKMVAGTQEGSLLILPEVAETLEGEEEEENLDNEQEGSDEEKSREIDIDLQTYGPFHVGSVIFIKELKKMNCVLTISSEGRLFLWNIQKQQLVFSHQFKAQMSSACLDNSESILLIGSQQGVIRILDVSDFQKIQMVKKIRLFKNKAIEFLEFSKDQSLILAGSSDSKKAFFLSTQNSRKKPYRVVGYSKLPYKINYLTWNSSNVHKPNQGKTSAFALVNFFLIAIIPPNPDEEYKELNLGEEVCPLFGRKTDNNLNLLVVHPRTGDVITTGKDKMLKRYQQPDKLYQTLDLKLKAGEDPLDEVDGHSLQTNIMRIHSQNNQLISGAQDGTIFIRDLDNLMDYHQIKGHNLKYRGVSYLEFSQKYPLCYSGGNGDGSFFVWKFQNEIMFDQDNIELPPQKVLEENQMIMDVQDNEVIHYQQELQEEFIRSQKEIREKQKQEIQSNLMGIKSELEVLLNNNENAEELEKLKRDDFVIDIETRDQILKQGEIECEKIRENAQKENYKQEILHNRLLEKTWNTMKTHLKAINGLDTNIIVYNYHIRQRSEKELQQLKWIQNLRKIELKEQKLRKENQEQEIVDIFEFIDEPNKYIVNGVAEKPQMVLIDYEAQEEAKQQEALQAQKQKINTIQQQPAKGKGMGNQQQAHGHGHGMGRQRFNQQAKPKQQVDLKKVDKEKEEAEQKKKEQEKKQESQNQEQENNGESAELNEWKYLYGALELFTNNRKRNQIRLLHNIIFSVKEEFNKEFEKCMAQRSKELDQIQDRNKKIEEIYLELHKEPEYQEIKQNILEQPEKNILEVDPEKEISFKKFLTREDRKKIEEARLKEEERLKALLADDAGRRAVQQMMDGTIEEKKENLLDEEIKKEEWMDLPEEELNDEQKIKLKEYEVNLQKQQEEKDKIRKNLESQLKKLKQEIVEICQKFDQKLLILFRRKLEFDYRIYEQELYIVKLSLSMIEDKYLNIKLEEISELSKDLSDDPSNKLKAGIDEFYKQELARRQQLQREAQNYFKNERALGDLQGLDLGKLGLIWTKVFKDQKSALEKKQQEEKLLKDENYKSELVELDPLFDIKKNNIMKSQQNDFNNYKLDIQQKATSAQLFMGGYGESQEEQQRDLEILYNLMRKKFELEKEYEQAEANLNDIDACLTQKSKEASEVIQQENLYQRQIMEAKESLANSKSNIEVILRFKQGLVEINNQNLLTPSMEDAILITRQTIEQKNRSVQKKGDKKIRLMEEIKTNQDKVSEDNYNLKKLEKSIEKVENEIREIQLLKVKKEMQIGLQVKNKKLQEEKLQDLSNQIKILVETAEKRIKDLKKKEDKIQEQIYLIEKENDQLISQQEVLKNTVQHREKLVDLYKKNTNQNPGGNKDNDADESRKKFEAIARNRKLYDLGRRQIETIEAFRDELNKLKAKTFANFSVVNK</sequence>
<comment type="subcellular location">
    <subcellularLocation>
        <location evidence="1">Cytoplasm</location>
        <location evidence="1">Cytoskeleton</location>
        <location evidence="1">Cilium axoneme</location>
    </subcellularLocation>
</comment>
<keyword evidence="6" id="KW-0206">Cytoskeleton</keyword>
<evidence type="ECO:0000256" key="10">
    <source>
        <dbReference type="PROSITE-ProRule" id="PRU00317"/>
    </source>
</evidence>
<dbReference type="InterPro" id="IPR036322">
    <property type="entry name" value="WD40_repeat_dom_sf"/>
</dbReference>
<feature type="coiled-coil region" evidence="11">
    <location>
        <begin position="735"/>
        <end position="781"/>
    </location>
</feature>
<dbReference type="GO" id="GO:0060271">
    <property type="term" value="P:cilium assembly"/>
    <property type="evidence" value="ECO:0007669"/>
    <property type="project" value="TreeGrafter"/>
</dbReference>
<reference evidence="13 14" key="1">
    <citation type="journal article" date="2015" name="Sci. Rep.">
        <title>Genome of the facultative scuticociliatosis pathogen Pseudocohnilembus persalinus provides insight into its virulence through horizontal gene transfer.</title>
        <authorList>
            <person name="Xiong J."/>
            <person name="Wang G."/>
            <person name="Cheng J."/>
            <person name="Tian M."/>
            <person name="Pan X."/>
            <person name="Warren A."/>
            <person name="Jiang C."/>
            <person name="Yuan D."/>
            <person name="Miao W."/>
        </authorList>
    </citation>
    <scope>NUCLEOTIDE SEQUENCE [LARGE SCALE GENOMIC DNA]</scope>
    <source>
        <strain evidence="13">36N120E</strain>
    </source>
</reference>
<keyword evidence="14" id="KW-1185">Reference proteome</keyword>
<evidence type="ECO:0000256" key="11">
    <source>
        <dbReference type="SAM" id="Coils"/>
    </source>
</evidence>
<evidence type="ECO:0000256" key="3">
    <source>
        <dbReference type="ARBA" id="ARBA00022574"/>
    </source>
</evidence>
<feature type="region of interest" description="Disordered" evidence="12">
    <location>
        <begin position="1667"/>
        <end position="1688"/>
    </location>
</feature>
<dbReference type="PROSITE" id="PS50302">
    <property type="entry name" value="PUM"/>
    <property type="match status" value="1"/>
</dbReference>
<keyword evidence="4" id="KW-0677">Repeat</keyword>
<dbReference type="PANTHER" id="PTHR14885">
    <property type="entry name" value="CILIA- AND FLAGELLA-ASSOCIATED PROTEIN 43-RELATED"/>
    <property type="match status" value="1"/>
</dbReference>
<dbReference type="OMA" id="FNCQAIT"/>
<comment type="similarity">
    <text evidence="8">Belongs to the CFAP43 family.</text>
</comment>
<dbReference type="Proteomes" id="UP000054937">
    <property type="component" value="Unassembled WGS sequence"/>
</dbReference>
<accession>A0A0V0QLD9</accession>
<evidence type="ECO:0000256" key="5">
    <source>
        <dbReference type="ARBA" id="ARBA00023054"/>
    </source>
</evidence>
<evidence type="ECO:0000256" key="8">
    <source>
        <dbReference type="ARBA" id="ARBA00023605"/>
    </source>
</evidence>
<dbReference type="EMBL" id="LDAU01000150">
    <property type="protein sequence ID" value="KRX02904.1"/>
    <property type="molecule type" value="Genomic_DNA"/>
</dbReference>
<dbReference type="Pfam" id="PF25828">
    <property type="entry name" value="CC_Cfap43"/>
    <property type="match status" value="3"/>
</dbReference>
<dbReference type="SMART" id="SM00320">
    <property type="entry name" value="WD40"/>
    <property type="match status" value="4"/>
</dbReference>
<feature type="repeat" description="Pumilio" evidence="10">
    <location>
        <begin position="1137"/>
        <end position="1174"/>
    </location>
</feature>
<feature type="compositionally biased region" description="Acidic residues" evidence="12">
    <location>
        <begin position="338"/>
        <end position="354"/>
    </location>
</feature>
<dbReference type="GO" id="GO:0005930">
    <property type="term" value="C:axoneme"/>
    <property type="evidence" value="ECO:0007669"/>
    <property type="project" value="UniProtKB-SubCell"/>
</dbReference>
<comment type="caution">
    <text evidence="13">The sequence shown here is derived from an EMBL/GenBank/DDBJ whole genome shotgun (WGS) entry which is preliminary data.</text>
</comment>
<evidence type="ECO:0000256" key="1">
    <source>
        <dbReference type="ARBA" id="ARBA00004430"/>
    </source>
</evidence>
<feature type="coiled-coil region" evidence="11">
    <location>
        <begin position="1305"/>
        <end position="1368"/>
    </location>
</feature>
<keyword evidence="5 11" id="KW-0175">Coiled coil</keyword>
<dbReference type="InterPro" id="IPR015943">
    <property type="entry name" value="WD40/YVTN_repeat-like_dom_sf"/>
</dbReference>
<feature type="coiled-coil region" evidence="11">
    <location>
        <begin position="1065"/>
        <end position="1092"/>
    </location>
</feature>
<dbReference type="InterPro" id="IPR011047">
    <property type="entry name" value="Quinoprotein_ADH-like_sf"/>
</dbReference>
<dbReference type="InterPro" id="IPR001680">
    <property type="entry name" value="WD40_rpt"/>
</dbReference>
<dbReference type="InParanoid" id="A0A0V0QLD9"/>
<evidence type="ECO:0000256" key="6">
    <source>
        <dbReference type="ARBA" id="ARBA00023212"/>
    </source>
</evidence>
<feature type="coiled-coil region" evidence="11">
    <location>
        <begin position="1556"/>
        <end position="1646"/>
    </location>
</feature>
<keyword evidence="7" id="KW-0966">Cell projection</keyword>
<evidence type="ECO:0000256" key="9">
    <source>
        <dbReference type="ARBA" id="ARBA00023662"/>
    </source>
</evidence>
<feature type="compositionally biased region" description="Basic and acidic residues" evidence="12">
    <location>
        <begin position="980"/>
        <end position="1006"/>
    </location>
</feature>
<evidence type="ECO:0000256" key="7">
    <source>
        <dbReference type="ARBA" id="ARBA00023273"/>
    </source>
</evidence>
<dbReference type="OrthoDB" id="64353at2759"/>
<name>A0A0V0QLD9_PSEPJ</name>
<evidence type="ECO:0000256" key="2">
    <source>
        <dbReference type="ARBA" id="ARBA00022490"/>
    </source>
</evidence>
<feature type="compositionally biased region" description="Low complexity" evidence="12">
    <location>
        <begin position="1007"/>
        <end position="1018"/>
    </location>
</feature>
<dbReference type="SUPFAM" id="SSF50978">
    <property type="entry name" value="WD40 repeat-like"/>
    <property type="match status" value="1"/>
</dbReference>
<organism evidence="13 14">
    <name type="scientific">Pseudocohnilembus persalinus</name>
    <name type="common">Ciliate</name>
    <dbReference type="NCBI Taxonomy" id="266149"/>
    <lineage>
        <taxon>Eukaryota</taxon>
        <taxon>Sar</taxon>
        <taxon>Alveolata</taxon>
        <taxon>Ciliophora</taxon>
        <taxon>Intramacronucleata</taxon>
        <taxon>Oligohymenophorea</taxon>
        <taxon>Scuticociliatia</taxon>
        <taxon>Philasterida</taxon>
        <taxon>Pseudocohnilembidae</taxon>
        <taxon>Pseudocohnilembus</taxon>
    </lineage>
</organism>
<proteinExistence type="inferred from homology"/>
<feature type="coiled-coil region" evidence="11">
    <location>
        <begin position="1431"/>
        <end position="1458"/>
    </location>
</feature>
<gene>
    <name evidence="13" type="ORF">PPERSA_13158</name>
</gene>
<protein>
    <recommendedName>
        <fullName evidence="9">Cilia- and flagella-associated protein 43</fullName>
    </recommendedName>
</protein>
<feature type="coiled-coil region" evidence="11">
    <location>
        <begin position="1130"/>
        <end position="1236"/>
    </location>
</feature>
<evidence type="ECO:0000256" key="12">
    <source>
        <dbReference type="SAM" id="MobiDB-lite"/>
    </source>
</evidence>